<keyword evidence="7" id="KW-0472">Membrane</keyword>
<evidence type="ECO:0000256" key="11">
    <source>
        <dbReference type="RuleBase" id="RU368005"/>
    </source>
</evidence>
<comment type="similarity">
    <text evidence="2 11">Belongs to the CBP4 family.</text>
</comment>
<evidence type="ECO:0000256" key="6">
    <source>
        <dbReference type="ARBA" id="ARBA00023128"/>
    </source>
</evidence>
<reference evidence="13 14" key="1">
    <citation type="journal article" date="2024" name="Commun. Biol.">
        <title>Comparative genomic analysis of thermophilic fungi reveals convergent evolutionary adaptations and gene losses.</title>
        <authorList>
            <person name="Steindorff A.S."/>
            <person name="Aguilar-Pontes M.V."/>
            <person name="Robinson A.J."/>
            <person name="Andreopoulos B."/>
            <person name="LaButti K."/>
            <person name="Kuo A."/>
            <person name="Mondo S."/>
            <person name="Riley R."/>
            <person name="Otillar R."/>
            <person name="Haridas S."/>
            <person name="Lipzen A."/>
            <person name="Grimwood J."/>
            <person name="Schmutz J."/>
            <person name="Clum A."/>
            <person name="Reid I.D."/>
            <person name="Moisan M.C."/>
            <person name="Butler G."/>
            <person name="Nguyen T.T.M."/>
            <person name="Dewar K."/>
            <person name="Conant G."/>
            <person name="Drula E."/>
            <person name="Henrissat B."/>
            <person name="Hansel C."/>
            <person name="Singer S."/>
            <person name="Hutchinson M.I."/>
            <person name="de Vries R.P."/>
            <person name="Natvig D.O."/>
            <person name="Powell A.J."/>
            <person name="Tsang A."/>
            <person name="Grigoriev I.V."/>
        </authorList>
    </citation>
    <scope>NUCLEOTIDE SEQUENCE [LARGE SCALE GENOMIC DNA]</scope>
    <source>
        <strain evidence="13 14">CBS 494.80</strain>
    </source>
</reference>
<keyword evidence="5" id="KW-1133">Transmembrane helix</keyword>
<evidence type="ECO:0000256" key="1">
    <source>
        <dbReference type="ARBA" id="ARBA00004434"/>
    </source>
</evidence>
<evidence type="ECO:0000256" key="3">
    <source>
        <dbReference type="ARBA" id="ARBA00022692"/>
    </source>
</evidence>
<comment type="caution">
    <text evidence="13">The sequence shown here is derived from an EMBL/GenBank/DDBJ whole genome shotgun (WGS) entry which is preliminary data.</text>
</comment>
<dbReference type="EMBL" id="JAZHXI010000008">
    <property type="protein sequence ID" value="KAL2069245.1"/>
    <property type="molecule type" value="Genomic_DNA"/>
</dbReference>
<evidence type="ECO:0000256" key="4">
    <source>
        <dbReference type="ARBA" id="ARBA00022792"/>
    </source>
</evidence>
<evidence type="ECO:0000313" key="14">
    <source>
        <dbReference type="Proteomes" id="UP001595075"/>
    </source>
</evidence>
<dbReference type="Pfam" id="PF07960">
    <property type="entry name" value="CBP4"/>
    <property type="match status" value="1"/>
</dbReference>
<organism evidence="13 14">
    <name type="scientific">Oculimacula yallundae</name>
    <dbReference type="NCBI Taxonomy" id="86028"/>
    <lineage>
        <taxon>Eukaryota</taxon>
        <taxon>Fungi</taxon>
        <taxon>Dikarya</taxon>
        <taxon>Ascomycota</taxon>
        <taxon>Pezizomycotina</taxon>
        <taxon>Leotiomycetes</taxon>
        <taxon>Helotiales</taxon>
        <taxon>Ploettnerulaceae</taxon>
        <taxon>Oculimacula</taxon>
    </lineage>
</organism>
<gene>
    <name evidence="13" type="ORF">VTL71DRAFT_15583</name>
</gene>
<keyword evidence="14" id="KW-1185">Reference proteome</keyword>
<comment type="function">
    <text evidence="9 11">Essential for the assembly of ubiquinol-cytochrome c reductase. It has a direct effect on the correct occurrence of the Rieske protein, core 4, core 5 and apocytochrome b.</text>
</comment>
<evidence type="ECO:0000256" key="12">
    <source>
        <dbReference type="SAM" id="MobiDB-lite"/>
    </source>
</evidence>
<dbReference type="PANTHER" id="PTHR28202">
    <property type="entry name" value="ASSEMBLY FACTOR CBP4"/>
    <property type="match status" value="1"/>
</dbReference>
<keyword evidence="6 11" id="KW-0496">Mitochondrion</keyword>
<keyword evidence="3" id="KW-0812">Transmembrane</keyword>
<name>A0ABR4CH10_9HELO</name>
<sequence length="175" mass="19849">MSTSSTLQALTKLLSYFAAIPDLKPAENPTQPTLPFHPSSLLTLQHIPTMPPKPRTNWAMYGKMLAAGAVCCIGGPALVIWVSPTEEELFLKYNPELQKRSLENRLQKQEDFDHFAMKLREYSKSDRPIWVAAEQDERKTRDGKIAEQAKLIEEMRKRKEEMRNDGIKPVPGGSL</sequence>
<evidence type="ECO:0000256" key="10">
    <source>
        <dbReference type="ARBA" id="ARBA00031521"/>
    </source>
</evidence>
<evidence type="ECO:0000256" key="9">
    <source>
        <dbReference type="ARBA" id="ARBA00025413"/>
    </source>
</evidence>
<comment type="subcellular location">
    <subcellularLocation>
        <location evidence="1 11">Mitochondrion inner membrane</location>
        <topology evidence="1 11">Single-pass membrane protein</topology>
    </subcellularLocation>
</comment>
<evidence type="ECO:0000256" key="2">
    <source>
        <dbReference type="ARBA" id="ARBA00006780"/>
    </source>
</evidence>
<evidence type="ECO:0000313" key="13">
    <source>
        <dbReference type="EMBL" id="KAL2069245.1"/>
    </source>
</evidence>
<keyword evidence="8 11" id="KW-0143">Chaperone</keyword>
<dbReference type="InterPro" id="IPR012420">
    <property type="entry name" value="Cbp4"/>
</dbReference>
<proteinExistence type="inferred from homology"/>
<accession>A0ABR4CH10</accession>
<protein>
    <recommendedName>
        <fullName evidence="10 11">Cytochrome b mRNA-processing protein 4</fullName>
    </recommendedName>
</protein>
<evidence type="ECO:0000256" key="8">
    <source>
        <dbReference type="ARBA" id="ARBA00023186"/>
    </source>
</evidence>
<evidence type="ECO:0000256" key="5">
    <source>
        <dbReference type="ARBA" id="ARBA00022989"/>
    </source>
</evidence>
<feature type="region of interest" description="Disordered" evidence="12">
    <location>
        <begin position="156"/>
        <end position="175"/>
    </location>
</feature>
<dbReference type="PANTHER" id="PTHR28202:SF1">
    <property type="entry name" value="ASSEMBLY FACTOR CBP4"/>
    <property type="match status" value="1"/>
</dbReference>
<evidence type="ECO:0000256" key="7">
    <source>
        <dbReference type="ARBA" id="ARBA00023136"/>
    </source>
</evidence>
<dbReference type="Proteomes" id="UP001595075">
    <property type="component" value="Unassembled WGS sequence"/>
</dbReference>
<keyword evidence="4 11" id="KW-0999">Mitochondrion inner membrane</keyword>
<feature type="compositionally biased region" description="Basic and acidic residues" evidence="12">
    <location>
        <begin position="156"/>
        <end position="166"/>
    </location>
</feature>